<dbReference type="InterPro" id="IPR041711">
    <property type="entry name" value="Met-tRNA-FMT_N"/>
</dbReference>
<reference evidence="4" key="1">
    <citation type="submission" date="2023-06" db="EMBL/GenBank/DDBJ databases">
        <title>Genome-scale phylogeny and comparative genomics of the fungal order Sordariales.</title>
        <authorList>
            <consortium name="Lawrence Berkeley National Laboratory"/>
            <person name="Hensen N."/>
            <person name="Bonometti L."/>
            <person name="Westerberg I."/>
            <person name="Brannstrom I.O."/>
            <person name="Guillou S."/>
            <person name="Cros-Aarteil S."/>
            <person name="Calhoun S."/>
            <person name="Haridas S."/>
            <person name="Kuo A."/>
            <person name="Mondo S."/>
            <person name="Pangilinan J."/>
            <person name="Riley R."/>
            <person name="LaButti K."/>
            <person name="Andreopoulos B."/>
            <person name="Lipzen A."/>
            <person name="Chen C."/>
            <person name="Yanf M."/>
            <person name="Daum C."/>
            <person name="Ng V."/>
            <person name="Clum A."/>
            <person name="Steindorff A."/>
            <person name="Ohm R."/>
            <person name="Martin F."/>
            <person name="Silar P."/>
            <person name="Natvig D."/>
            <person name="Lalanne C."/>
            <person name="Gautier V."/>
            <person name="Ament-velasquez S.L."/>
            <person name="Kruys A."/>
            <person name="Hutchinson M.I."/>
            <person name="Powell A.J."/>
            <person name="Barry K."/>
            <person name="Miller A.N."/>
            <person name="Grigoriev I.V."/>
            <person name="Debuchy R."/>
            <person name="Gladieux P."/>
            <person name="Thoren M.H."/>
            <person name="Johannesson H."/>
        </authorList>
    </citation>
    <scope>NUCLEOTIDE SEQUENCE</scope>
    <source>
        <strain evidence="4">SMH3187-1</strain>
    </source>
</reference>
<name>A0AA40F771_9PEZI</name>
<accession>A0AA40F771</accession>
<feature type="compositionally biased region" description="Basic and acidic residues" evidence="2">
    <location>
        <begin position="624"/>
        <end position="657"/>
    </location>
</feature>
<evidence type="ECO:0000256" key="2">
    <source>
        <dbReference type="SAM" id="MobiDB-lite"/>
    </source>
</evidence>
<dbReference type="GO" id="GO:0004479">
    <property type="term" value="F:methionyl-tRNA formyltransferase activity"/>
    <property type="evidence" value="ECO:0007669"/>
    <property type="project" value="UniProtKB-EC"/>
</dbReference>
<gene>
    <name evidence="4" type="ORF">B0T18DRAFT_444553</name>
</gene>
<proteinExistence type="predicted"/>
<dbReference type="PANTHER" id="PTHR11138">
    <property type="entry name" value="METHIONYL-TRNA FORMYLTRANSFERASE"/>
    <property type="match status" value="1"/>
</dbReference>
<feature type="region of interest" description="Disordered" evidence="2">
    <location>
        <begin position="624"/>
        <end position="681"/>
    </location>
</feature>
<evidence type="ECO:0000259" key="3">
    <source>
        <dbReference type="Pfam" id="PF00551"/>
    </source>
</evidence>
<sequence length="692" mass="76012">MASFRLVHSLTRRPVVRPRQPCTRKPPKARKASWGFGRVPSSSYDKIRNALADYLAQDDTSTTPPGPPQFDEPTTPARDPKAPREPSDEALHQPFDRAAHRPFDKPARKPIFFDRTPGKPFLSYGKAYTPIAPEGDITSSATDHKPYRKPYGSYGKPFTRIAPKTETSSKEDIAPETNTSGKQGPPPETYARDATDLCSMKFSAAGLFGIPKAKGPTLPLRILFCGSDEFSCESLKALYAEHFRSRKLIRSIDVVVRPAKPTGRGLKEMREGTFSQDGLPPGDPNSDAVTVPLKQLAKTLGLPIHERDTFTGWDMPKYKPDEPSPVLDPLYSSDGTINLIIAVSFGLFVPPRLLSAAKYGGLNVHPSLLPEFRGPAPIHHTLLNGHTHRTTGVTLQTLSPVTFDAGTLLAQTPRPGFKFPKFATVPQLTAALATEGANMLIAGLRLGVHSPPHIPVEAHPPARNLLHAPKITAADRQVLWSTTLPPRIGIQAQVLGRLWTRLVVPEGKRGAGEAKRVVLEGVRQWGNHTVETLPCKGVTFAETTTATTPGELRRVTMEYLENRKKGSVFLRFPGVNGWRGVILEVDRITVDGKATRLAAAVLNEFWDGSVVRRKALEEEVVDEEVKGEMEGEEGERVMEGEEGERVMEDVPEAKDVPQKTPEPEVTVETPGEAGRPEEKGVLSSMKTWMYRV</sequence>
<dbReference type="InterPro" id="IPR036477">
    <property type="entry name" value="Formyl_transf_N_sf"/>
</dbReference>
<dbReference type="CDD" id="cd08646">
    <property type="entry name" value="FMT_core_Met-tRNA-FMT_N"/>
    <property type="match status" value="1"/>
</dbReference>
<feature type="compositionally biased region" description="Basic and acidic residues" evidence="2">
    <location>
        <begin position="78"/>
        <end position="107"/>
    </location>
</feature>
<dbReference type="EMBL" id="JAUKUD010000002">
    <property type="protein sequence ID" value="KAK0752242.1"/>
    <property type="molecule type" value="Genomic_DNA"/>
</dbReference>
<dbReference type="InterPro" id="IPR002376">
    <property type="entry name" value="Formyl_transf_N"/>
</dbReference>
<dbReference type="Gene3D" id="3.40.50.12230">
    <property type="match status" value="1"/>
</dbReference>
<feature type="region of interest" description="Disordered" evidence="2">
    <location>
        <begin position="1"/>
        <end position="114"/>
    </location>
</feature>
<dbReference type="AlphaFoldDB" id="A0AA40F771"/>
<feature type="region of interest" description="Disordered" evidence="2">
    <location>
        <begin position="135"/>
        <end position="189"/>
    </location>
</feature>
<dbReference type="EC" id="2.1.2.9" evidence="1"/>
<dbReference type="GO" id="GO:0005739">
    <property type="term" value="C:mitochondrion"/>
    <property type="evidence" value="ECO:0007669"/>
    <property type="project" value="TreeGrafter"/>
</dbReference>
<dbReference type="Proteomes" id="UP001172155">
    <property type="component" value="Unassembled WGS sequence"/>
</dbReference>
<dbReference type="Pfam" id="PF00551">
    <property type="entry name" value="Formyl_trans_N"/>
    <property type="match status" value="1"/>
</dbReference>
<protein>
    <recommendedName>
        <fullName evidence="1">methionyl-tRNA formyltransferase</fullName>
        <ecNumber evidence="1">2.1.2.9</ecNumber>
    </recommendedName>
</protein>
<evidence type="ECO:0000313" key="4">
    <source>
        <dbReference type="EMBL" id="KAK0752242.1"/>
    </source>
</evidence>
<evidence type="ECO:0000313" key="5">
    <source>
        <dbReference type="Proteomes" id="UP001172155"/>
    </source>
</evidence>
<dbReference type="SUPFAM" id="SSF53328">
    <property type="entry name" value="Formyltransferase"/>
    <property type="match status" value="1"/>
</dbReference>
<dbReference type="PANTHER" id="PTHR11138:SF5">
    <property type="entry name" value="METHIONYL-TRNA FORMYLTRANSFERASE, MITOCHONDRIAL"/>
    <property type="match status" value="1"/>
</dbReference>
<feature type="domain" description="Formyl transferase N-terminal" evidence="3">
    <location>
        <begin position="338"/>
        <end position="413"/>
    </location>
</feature>
<keyword evidence="5" id="KW-1185">Reference proteome</keyword>
<comment type="caution">
    <text evidence="4">The sequence shown here is derived from an EMBL/GenBank/DDBJ whole genome shotgun (WGS) entry which is preliminary data.</text>
</comment>
<evidence type="ECO:0000256" key="1">
    <source>
        <dbReference type="ARBA" id="ARBA00012261"/>
    </source>
</evidence>
<organism evidence="4 5">
    <name type="scientific">Schizothecium vesticola</name>
    <dbReference type="NCBI Taxonomy" id="314040"/>
    <lineage>
        <taxon>Eukaryota</taxon>
        <taxon>Fungi</taxon>
        <taxon>Dikarya</taxon>
        <taxon>Ascomycota</taxon>
        <taxon>Pezizomycotina</taxon>
        <taxon>Sordariomycetes</taxon>
        <taxon>Sordariomycetidae</taxon>
        <taxon>Sordariales</taxon>
        <taxon>Schizotheciaceae</taxon>
        <taxon>Schizothecium</taxon>
    </lineage>
</organism>